<evidence type="ECO:0000313" key="1">
    <source>
        <dbReference type="EMBL" id="KLO18486.1"/>
    </source>
</evidence>
<keyword evidence="2" id="KW-1185">Reference proteome</keyword>
<reference evidence="1 2" key="1">
    <citation type="submission" date="2015-04" db="EMBL/GenBank/DDBJ databases">
        <title>Complete genome sequence of Schizopora paradoxa KUC8140, a cosmopolitan wood degrader in East Asia.</title>
        <authorList>
            <consortium name="DOE Joint Genome Institute"/>
            <person name="Min B."/>
            <person name="Park H."/>
            <person name="Jang Y."/>
            <person name="Kim J.-J."/>
            <person name="Kim K.H."/>
            <person name="Pangilinan J."/>
            <person name="Lipzen A."/>
            <person name="Riley R."/>
            <person name="Grigoriev I.V."/>
            <person name="Spatafora J.W."/>
            <person name="Choi I.-G."/>
        </authorList>
    </citation>
    <scope>NUCLEOTIDE SEQUENCE [LARGE SCALE GENOMIC DNA]</scope>
    <source>
        <strain evidence="1 2">KUC8140</strain>
    </source>
</reference>
<name>A0A0H2SN41_9AGAM</name>
<dbReference type="Proteomes" id="UP000053477">
    <property type="component" value="Unassembled WGS sequence"/>
</dbReference>
<gene>
    <name evidence="1" type="ORF">SCHPADRAFT_936160</name>
</gene>
<organism evidence="1 2">
    <name type="scientific">Schizopora paradoxa</name>
    <dbReference type="NCBI Taxonomy" id="27342"/>
    <lineage>
        <taxon>Eukaryota</taxon>
        <taxon>Fungi</taxon>
        <taxon>Dikarya</taxon>
        <taxon>Basidiomycota</taxon>
        <taxon>Agaricomycotina</taxon>
        <taxon>Agaricomycetes</taxon>
        <taxon>Hymenochaetales</taxon>
        <taxon>Schizoporaceae</taxon>
        <taxon>Schizopora</taxon>
    </lineage>
</organism>
<dbReference type="AlphaFoldDB" id="A0A0H2SN41"/>
<sequence length="864" mass="98259">MSPNATFELIRTDSIDSNATAPNLPGPGRIVGLLFDWLGERLEREIRNRVRNIGYDPFKVAQDVRRLCRHDERGIIERHKHSNFELSDIDRRKLVKSCKKLLACMRSKVSSTQLAALDEMIDLTIEDPLIRTTLAECDLSGLLPKYKEPDLIISTIKALGSIQYARIHGIWSDVIQVSCNKTDEELYPTLKSIRESLFTSLRHPEVSFLAARYLAHVLRLALPPGERFWVANALQHLCSELWQFYMDIAGETSKGIEWPTFDSCICGFDQLIFYDPEGHVDQTGRRRLPSLARIFIRNLQDTQIFENLLRAPSIEYVVEDETIAITEVSNWNLDARWCRSLCAAFLQELSGTEDAQVQLAFVRGGMDAGTRRRLKLTVLISEACIIYCQLTHIYRSLNAIELEELHTALLDDDSPTSRSQYSTSSKLTFWTDKLMSTFADAKTVDAKALAKCLIARFMSIDRYCKYAIQKTTKYSSDWTRFYFPPRVLKYLNDVEGGYFRHCRGRCLVRLKTNNKIHIVDAEWDMDLAKLLRRYGSEHLTIDVMFIGENMAMYHHLTGDQPFDPNGHYPLLAGKDASSGEPLFVADYHRNPHYFFAAVAAGQTLVENEEPDGNIYTTTHICVLCLRHDPSDVRAPFPSIPKDAMDATGPLHWLAFWPEKDPEISRDLSIQHKFDRLDAVLATLLKTSNSCDTERVRSDMLHRATRRVNLEGSPFHESQREEFVSKRCCGETDGIAEEPVEFSLSADSNSDFESGCYTDWDDSTLNSENSGQESPLLSLANEFPEETMFMKKDASDASDICGNFTEDDAHAWGTCNEIRIQVLEEELRSTQILVAKQQSELHRMRALITTSQQGHSTTGGRSSSE</sequence>
<evidence type="ECO:0000313" key="2">
    <source>
        <dbReference type="Proteomes" id="UP000053477"/>
    </source>
</evidence>
<proteinExistence type="predicted"/>
<dbReference type="InParanoid" id="A0A0H2SN41"/>
<accession>A0A0H2SN41</accession>
<protein>
    <submittedName>
        <fullName evidence="1">Uncharacterized protein</fullName>
    </submittedName>
</protein>
<dbReference type="EMBL" id="KQ085894">
    <property type="protein sequence ID" value="KLO18486.1"/>
    <property type="molecule type" value="Genomic_DNA"/>
</dbReference>